<evidence type="ECO:0000256" key="1">
    <source>
        <dbReference type="SAM" id="Phobius"/>
    </source>
</evidence>
<dbReference type="PANTHER" id="PTHR31318:SF2">
    <property type="entry name" value="PECTIN LYASE-LIKE FAMILY PROTEIN-RELATED"/>
    <property type="match status" value="1"/>
</dbReference>
<feature type="transmembrane region" description="Helical" evidence="1">
    <location>
        <begin position="303"/>
        <end position="325"/>
    </location>
</feature>
<protein>
    <recommendedName>
        <fullName evidence="5">Transmembrane protein</fullName>
    </recommendedName>
</protein>
<keyword evidence="2" id="KW-0732">Signal</keyword>
<dbReference type="Proteomes" id="UP000001064">
    <property type="component" value="Unassembled WGS sequence"/>
</dbReference>
<dbReference type="InParanoid" id="F0ZQ09"/>
<dbReference type="PANTHER" id="PTHR31318">
    <property type="entry name" value="EXPRESSED PROTEIN-RELATED"/>
    <property type="match status" value="1"/>
</dbReference>
<evidence type="ECO:0008006" key="5">
    <source>
        <dbReference type="Google" id="ProtNLM"/>
    </source>
</evidence>
<accession>F0ZQ09</accession>
<dbReference type="KEGG" id="dpp:DICPUDRAFT_80275"/>
<dbReference type="RefSeq" id="XP_003289499.1">
    <property type="nucleotide sequence ID" value="XM_003289451.1"/>
</dbReference>
<evidence type="ECO:0000256" key="2">
    <source>
        <dbReference type="SAM" id="SignalP"/>
    </source>
</evidence>
<keyword evidence="1" id="KW-0812">Transmembrane</keyword>
<keyword evidence="4" id="KW-1185">Reference proteome</keyword>
<keyword evidence="1" id="KW-1133">Transmembrane helix</keyword>
<organism evidence="3 4">
    <name type="scientific">Dictyostelium purpureum</name>
    <name type="common">Slime mold</name>
    <dbReference type="NCBI Taxonomy" id="5786"/>
    <lineage>
        <taxon>Eukaryota</taxon>
        <taxon>Amoebozoa</taxon>
        <taxon>Evosea</taxon>
        <taxon>Eumycetozoa</taxon>
        <taxon>Dictyostelia</taxon>
        <taxon>Dictyosteliales</taxon>
        <taxon>Dictyosteliaceae</taxon>
        <taxon>Dictyostelium</taxon>
    </lineage>
</organism>
<feature type="signal peptide" evidence="2">
    <location>
        <begin position="1"/>
        <end position="20"/>
    </location>
</feature>
<gene>
    <name evidence="3" type="ORF">DICPUDRAFT_80275</name>
</gene>
<dbReference type="GeneID" id="10502613"/>
<feature type="chain" id="PRO_5003263791" description="Transmembrane protein" evidence="2">
    <location>
        <begin position="21"/>
        <end position="363"/>
    </location>
</feature>
<dbReference type="EMBL" id="GL871118">
    <property type="protein sequence ID" value="EGC33966.1"/>
    <property type="molecule type" value="Genomic_DNA"/>
</dbReference>
<dbReference type="VEuPathDB" id="AmoebaDB:DICPUDRAFT_80275"/>
<evidence type="ECO:0000313" key="3">
    <source>
        <dbReference type="EMBL" id="EGC33966.1"/>
    </source>
</evidence>
<sequence length="363" mass="40930">MLKFILLFLIIFVFNFSTSSEETCEVFINTQTSTYQHYDCGFNNFPNCKSIQDGILSLNYLIKNNSCIFATLNLMGGIYSGKENNLVGNYTQLNLSGLQYFQIMGEIDVPTIIDGTGVNTTFFGLSDYNLEIDIIINYLTFKNWKGGFNMFNVQVPVSSNLNHYNLFILNSAFTNIETSSIVVGSANSNLVIEFGNSNFTNIYTTINPIMTLNSNIAFYRSNIFEVDVAMPFFDILNGTLKFNTSSIKIGHPLSGENATIQFFDTPTDKTALCHCENCTFESSNGNAPLEIFDVKCPHKTKEFWIILILSIVGGFAFICFILFLVNKKLGVIDINNKKKRTKLKRSYFDDDEQSSTLLNDSYL</sequence>
<reference evidence="4" key="1">
    <citation type="journal article" date="2011" name="Genome Biol.">
        <title>Comparative genomics of the social amoebae Dictyostelium discoideum and Dictyostelium purpureum.</title>
        <authorList>
            <consortium name="US DOE Joint Genome Institute (JGI-PGF)"/>
            <person name="Sucgang R."/>
            <person name="Kuo A."/>
            <person name="Tian X."/>
            <person name="Salerno W."/>
            <person name="Parikh A."/>
            <person name="Feasley C.L."/>
            <person name="Dalin E."/>
            <person name="Tu H."/>
            <person name="Huang E."/>
            <person name="Barry K."/>
            <person name="Lindquist E."/>
            <person name="Shapiro H."/>
            <person name="Bruce D."/>
            <person name="Schmutz J."/>
            <person name="Salamov A."/>
            <person name="Fey P."/>
            <person name="Gaudet P."/>
            <person name="Anjard C."/>
            <person name="Babu M.M."/>
            <person name="Basu S."/>
            <person name="Bushmanova Y."/>
            <person name="van der Wel H."/>
            <person name="Katoh-Kurasawa M."/>
            <person name="Dinh C."/>
            <person name="Coutinho P.M."/>
            <person name="Saito T."/>
            <person name="Elias M."/>
            <person name="Schaap P."/>
            <person name="Kay R.R."/>
            <person name="Henrissat B."/>
            <person name="Eichinger L."/>
            <person name="Rivero F."/>
            <person name="Putnam N.H."/>
            <person name="West C.M."/>
            <person name="Loomis W.F."/>
            <person name="Chisholm R.L."/>
            <person name="Shaulsky G."/>
            <person name="Strassmann J.E."/>
            <person name="Queller D.C."/>
            <person name="Kuspa A."/>
            <person name="Grigoriev I.V."/>
        </authorList>
    </citation>
    <scope>NUCLEOTIDE SEQUENCE [LARGE SCALE GENOMIC DNA]</scope>
    <source>
        <strain evidence="4">QSDP1</strain>
    </source>
</reference>
<keyword evidence="1" id="KW-0472">Membrane</keyword>
<name>F0ZQ09_DICPU</name>
<proteinExistence type="predicted"/>
<dbReference type="AlphaFoldDB" id="F0ZQ09"/>
<evidence type="ECO:0000313" key="4">
    <source>
        <dbReference type="Proteomes" id="UP000001064"/>
    </source>
</evidence>